<evidence type="ECO:0000313" key="6">
    <source>
        <dbReference type="EMBL" id="KAK9208937.1"/>
    </source>
</evidence>
<name>A0AAP0MJ16_9ROSI</name>
<dbReference type="PROSITE" id="PS00194">
    <property type="entry name" value="THIOREDOXIN_1"/>
    <property type="match status" value="1"/>
</dbReference>
<evidence type="ECO:0000256" key="2">
    <source>
        <dbReference type="ARBA" id="ARBA00022803"/>
    </source>
</evidence>
<accession>A0AAP0MJ16</accession>
<comment type="caution">
    <text evidence="6">The sequence shown here is derived from an EMBL/GenBank/DDBJ whole genome shotgun (WGS) entry which is preliminary data.</text>
</comment>
<dbReference type="SUPFAM" id="SSF52833">
    <property type="entry name" value="Thioredoxin-like"/>
    <property type="match status" value="1"/>
</dbReference>
<dbReference type="InterPro" id="IPR011990">
    <property type="entry name" value="TPR-like_helical_dom_sf"/>
</dbReference>
<keyword evidence="7" id="KW-1185">Reference proteome</keyword>
<dbReference type="InterPro" id="IPR013766">
    <property type="entry name" value="Thioredoxin_domain"/>
</dbReference>
<feature type="region of interest" description="Disordered" evidence="4">
    <location>
        <begin position="1"/>
        <end position="38"/>
    </location>
</feature>
<dbReference type="CDD" id="cd02947">
    <property type="entry name" value="TRX_family"/>
    <property type="match status" value="1"/>
</dbReference>
<gene>
    <name evidence="6" type="ORF">WN944_001298</name>
</gene>
<dbReference type="FunFam" id="3.40.30.10:FF:000240">
    <property type="entry name" value="TPR repeat-containing thioredoxin TDX"/>
    <property type="match status" value="1"/>
</dbReference>
<dbReference type="InterPro" id="IPR017937">
    <property type="entry name" value="Thioredoxin_CS"/>
</dbReference>
<keyword evidence="2" id="KW-0802">TPR repeat</keyword>
<dbReference type="AlphaFoldDB" id="A0AAP0MJ16"/>
<proteinExistence type="predicted"/>
<evidence type="ECO:0000313" key="7">
    <source>
        <dbReference type="Proteomes" id="UP001428341"/>
    </source>
</evidence>
<dbReference type="Proteomes" id="UP001428341">
    <property type="component" value="Unassembled WGS sequence"/>
</dbReference>
<dbReference type="Gene3D" id="1.25.40.10">
    <property type="entry name" value="Tetratricopeptide repeat domain"/>
    <property type="match status" value="1"/>
</dbReference>
<feature type="coiled-coil region" evidence="3">
    <location>
        <begin position="190"/>
        <end position="219"/>
    </location>
</feature>
<dbReference type="PANTHER" id="PTHR45883:SF7">
    <property type="entry name" value="TPR REPEAT-CONTAINING THIOREDOXIN TDX"/>
    <property type="match status" value="1"/>
</dbReference>
<dbReference type="GO" id="GO:0000118">
    <property type="term" value="C:histone deacetylase complex"/>
    <property type="evidence" value="ECO:0007669"/>
    <property type="project" value="TreeGrafter"/>
</dbReference>
<evidence type="ECO:0000259" key="5">
    <source>
        <dbReference type="PROSITE" id="PS51352"/>
    </source>
</evidence>
<keyword evidence="3" id="KW-0175">Coiled coil</keyword>
<protein>
    <recommendedName>
        <fullName evidence="5">Thioredoxin domain-containing protein</fullName>
    </recommendedName>
</protein>
<dbReference type="InterPro" id="IPR036249">
    <property type="entry name" value="Thioredoxin-like_sf"/>
</dbReference>
<feature type="domain" description="Thioredoxin" evidence="5">
    <location>
        <begin position="213"/>
        <end position="339"/>
    </location>
</feature>
<reference evidence="6 7" key="1">
    <citation type="submission" date="2024-05" db="EMBL/GenBank/DDBJ databases">
        <title>Haplotype-resolved chromosome-level genome assembly of Huyou (Citrus changshanensis).</title>
        <authorList>
            <person name="Miao C."/>
            <person name="Chen W."/>
            <person name="Wu Y."/>
            <person name="Wang L."/>
            <person name="Zhao S."/>
            <person name="Grierson D."/>
            <person name="Xu C."/>
            <person name="Chen K."/>
        </authorList>
    </citation>
    <scope>NUCLEOTIDE SEQUENCE [LARGE SCALE GENOMIC DNA]</scope>
    <source>
        <strain evidence="6">01-14</strain>
        <tissue evidence="6">Leaf</tissue>
    </source>
</reference>
<dbReference type="PROSITE" id="PS51352">
    <property type="entry name" value="THIOREDOXIN_2"/>
    <property type="match status" value="1"/>
</dbReference>
<keyword evidence="1" id="KW-0677">Repeat</keyword>
<sequence length="340" mass="38216">MKSNLSTEDDDDIVESDIELDNTDVMEPDNDPSQKVGLKKSSLEFRMGDPSVEVTEEMRDAANMTKLKAVDLISEGMKLQVGGCHRTTNRSYNVESYFSNTLCSSSKLTFSFSAGVYVKLNKPNAAIRDANVALETNPDSAKGYKIRGMARASLGQWEEAANDLHVASKLDYDEEIGMALKKVEPNARRIQEHRRKYERLRKERELKNFERERQRKQAGADREALSGLRDGQVMGIHSASEFETKLNAATRALRLVILYFTATWCGPCRFISPLFTNLASKYTKVVFLKVDIDEARDVATRWNIGSVPTFFFIKNGKEVDKVVGADKSALERKIAQHAGQ</sequence>
<dbReference type="Pfam" id="PF00085">
    <property type="entry name" value="Thioredoxin"/>
    <property type="match status" value="1"/>
</dbReference>
<dbReference type="GO" id="GO:0016667">
    <property type="term" value="F:oxidoreductase activity, acting on a sulfur group of donors"/>
    <property type="evidence" value="ECO:0007669"/>
    <property type="project" value="UniProtKB-ARBA"/>
</dbReference>
<dbReference type="PANTHER" id="PTHR45883">
    <property type="entry name" value="HSC70-INTERACTING PROTEIN"/>
    <property type="match status" value="1"/>
</dbReference>
<dbReference type="GO" id="GO:0030544">
    <property type="term" value="F:Hsp70 protein binding"/>
    <property type="evidence" value="ECO:0007669"/>
    <property type="project" value="TreeGrafter"/>
</dbReference>
<evidence type="ECO:0000256" key="3">
    <source>
        <dbReference type="SAM" id="Coils"/>
    </source>
</evidence>
<dbReference type="EMBL" id="JBCGBO010000004">
    <property type="protein sequence ID" value="KAK9208937.1"/>
    <property type="molecule type" value="Genomic_DNA"/>
</dbReference>
<dbReference type="GO" id="GO:0006950">
    <property type="term" value="P:response to stress"/>
    <property type="evidence" value="ECO:0007669"/>
    <property type="project" value="UniProtKB-ARBA"/>
</dbReference>
<evidence type="ECO:0000256" key="4">
    <source>
        <dbReference type="SAM" id="MobiDB-lite"/>
    </source>
</evidence>
<feature type="compositionally biased region" description="Acidic residues" evidence="4">
    <location>
        <begin position="7"/>
        <end position="30"/>
    </location>
</feature>
<dbReference type="Gene3D" id="3.40.30.10">
    <property type="entry name" value="Glutaredoxin"/>
    <property type="match status" value="1"/>
</dbReference>
<evidence type="ECO:0000256" key="1">
    <source>
        <dbReference type="ARBA" id="ARBA00022737"/>
    </source>
</evidence>
<organism evidence="6 7">
    <name type="scientific">Citrus x changshan-huyou</name>
    <dbReference type="NCBI Taxonomy" id="2935761"/>
    <lineage>
        <taxon>Eukaryota</taxon>
        <taxon>Viridiplantae</taxon>
        <taxon>Streptophyta</taxon>
        <taxon>Embryophyta</taxon>
        <taxon>Tracheophyta</taxon>
        <taxon>Spermatophyta</taxon>
        <taxon>Magnoliopsida</taxon>
        <taxon>eudicotyledons</taxon>
        <taxon>Gunneridae</taxon>
        <taxon>Pentapetalae</taxon>
        <taxon>rosids</taxon>
        <taxon>malvids</taxon>
        <taxon>Sapindales</taxon>
        <taxon>Rutaceae</taxon>
        <taxon>Aurantioideae</taxon>
        <taxon>Citrus</taxon>
    </lineage>
</organism>
<dbReference type="SUPFAM" id="SSF48452">
    <property type="entry name" value="TPR-like"/>
    <property type="match status" value="1"/>
</dbReference>